<evidence type="ECO:0000313" key="3">
    <source>
        <dbReference type="EMBL" id="VDK42207.1"/>
    </source>
</evidence>
<keyword evidence="4" id="KW-1185">Reference proteome</keyword>
<proteinExistence type="predicted"/>
<dbReference type="PANTHER" id="PTHR23349">
    <property type="entry name" value="BASIC HELIX-LOOP-HELIX TRANSCRIPTION FACTOR, TWIST"/>
    <property type="match status" value="1"/>
</dbReference>
<organism evidence="3 4">
    <name type="scientific">Dibothriocephalus latus</name>
    <name type="common">Fish tapeworm</name>
    <name type="synonym">Diphyllobothrium latum</name>
    <dbReference type="NCBI Taxonomy" id="60516"/>
    <lineage>
        <taxon>Eukaryota</taxon>
        <taxon>Metazoa</taxon>
        <taxon>Spiralia</taxon>
        <taxon>Lophotrochozoa</taxon>
        <taxon>Platyhelminthes</taxon>
        <taxon>Cestoda</taxon>
        <taxon>Eucestoda</taxon>
        <taxon>Diphyllobothriidea</taxon>
        <taxon>Diphyllobothriidae</taxon>
        <taxon>Dibothriocephalus</taxon>
    </lineage>
</organism>
<dbReference type="InterPro" id="IPR036638">
    <property type="entry name" value="HLH_DNA-bd_sf"/>
</dbReference>
<dbReference type="Pfam" id="PF00010">
    <property type="entry name" value="HLH"/>
    <property type="match status" value="1"/>
</dbReference>
<feature type="domain" description="BHLH" evidence="2">
    <location>
        <begin position="69"/>
        <end position="121"/>
    </location>
</feature>
<dbReference type="EMBL" id="UYRU01008383">
    <property type="protein sequence ID" value="VDK42207.1"/>
    <property type="molecule type" value="Genomic_DNA"/>
</dbReference>
<dbReference type="Proteomes" id="UP000281553">
    <property type="component" value="Unassembled WGS sequence"/>
</dbReference>
<dbReference type="InterPro" id="IPR011598">
    <property type="entry name" value="bHLH_dom"/>
</dbReference>
<evidence type="ECO:0000259" key="2">
    <source>
        <dbReference type="PROSITE" id="PS50888"/>
    </source>
</evidence>
<dbReference type="GO" id="GO:0000977">
    <property type="term" value="F:RNA polymerase II transcription regulatory region sequence-specific DNA binding"/>
    <property type="evidence" value="ECO:0007669"/>
    <property type="project" value="TreeGrafter"/>
</dbReference>
<dbReference type="Gene3D" id="4.10.280.10">
    <property type="entry name" value="Helix-loop-helix DNA-binding domain"/>
    <property type="match status" value="1"/>
</dbReference>
<feature type="compositionally biased region" description="Low complexity" evidence="1">
    <location>
        <begin position="37"/>
        <end position="47"/>
    </location>
</feature>
<dbReference type="PROSITE" id="PS50888">
    <property type="entry name" value="BHLH"/>
    <property type="match status" value="1"/>
</dbReference>
<feature type="region of interest" description="Disordered" evidence="1">
    <location>
        <begin position="133"/>
        <end position="156"/>
    </location>
</feature>
<feature type="region of interest" description="Disordered" evidence="1">
    <location>
        <begin position="37"/>
        <end position="80"/>
    </location>
</feature>
<dbReference type="SUPFAM" id="SSF47459">
    <property type="entry name" value="HLH, helix-loop-helix DNA-binding domain"/>
    <property type="match status" value="1"/>
</dbReference>
<gene>
    <name evidence="3" type="ORF">DILT_LOCUS1308</name>
</gene>
<dbReference type="GO" id="GO:0032502">
    <property type="term" value="P:developmental process"/>
    <property type="evidence" value="ECO:0007669"/>
    <property type="project" value="TreeGrafter"/>
</dbReference>
<dbReference type="OrthoDB" id="10001938at2759"/>
<accession>A0A3P6Q9S4</accession>
<evidence type="ECO:0000313" key="4">
    <source>
        <dbReference type="Proteomes" id="UP000281553"/>
    </source>
</evidence>
<name>A0A3P6Q9S4_DIBLA</name>
<dbReference type="GO" id="GO:0000981">
    <property type="term" value="F:DNA-binding transcription factor activity, RNA polymerase II-specific"/>
    <property type="evidence" value="ECO:0007669"/>
    <property type="project" value="TreeGrafter"/>
</dbReference>
<dbReference type="PANTHER" id="PTHR23349:SF111">
    <property type="entry name" value="BHLH DOMAIN-CONTAINING PROTEIN"/>
    <property type="match status" value="1"/>
</dbReference>
<dbReference type="AlphaFoldDB" id="A0A3P6Q9S4"/>
<evidence type="ECO:0000256" key="1">
    <source>
        <dbReference type="SAM" id="MobiDB-lite"/>
    </source>
</evidence>
<protein>
    <recommendedName>
        <fullName evidence="2">BHLH domain-containing protein</fullName>
    </recommendedName>
</protein>
<dbReference type="InterPro" id="IPR050283">
    <property type="entry name" value="E-box_TF_Regulators"/>
</dbReference>
<reference evidence="3 4" key="1">
    <citation type="submission" date="2018-11" db="EMBL/GenBank/DDBJ databases">
        <authorList>
            <consortium name="Pathogen Informatics"/>
        </authorList>
    </citation>
    <scope>NUCLEOTIDE SEQUENCE [LARGE SCALE GENOMIC DNA]</scope>
</reference>
<dbReference type="GO" id="GO:0046983">
    <property type="term" value="F:protein dimerization activity"/>
    <property type="evidence" value="ECO:0007669"/>
    <property type="project" value="InterPro"/>
</dbReference>
<sequence>MNEDGSPGKNKPTAALPAEMGNFSGNNSHFLWCCEGSTTTSSSASSSPLGEKSGTEDSPYSGGHRRHQFQRVKANARERQRVHTIGAAFETLRRSVPTAGSSTRLSKLAVLRIAASYIETLAACLEANPKESATEEEVRDLPEDLSLKGSSLPSPAPDPLIRFDTCIRKLNRMVRAEARSRR</sequence>
<dbReference type="SMART" id="SM00353">
    <property type="entry name" value="HLH"/>
    <property type="match status" value="1"/>
</dbReference>
<feature type="region of interest" description="Disordered" evidence="1">
    <location>
        <begin position="1"/>
        <end position="20"/>
    </location>
</feature>